<dbReference type="InterPro" id="IPR002938">
    <property type="entry name" value="FAD-bd"/>
</dbReference>
<dbReference type="Pfam" id="PF01494">
    <property type="entry name" value="FAD_binding_3"/>
    <property type="match status" value="1"/>
</dbReference>
<keyword evidence="6" id="KW-0472">Membrane</keyword>
<comment type="caution">
    <text evidence="8">The sequence shown here is derived from an EMBL/GenBank/DDBJ whole genome shotgun (WGS) entry which is preliminary data.</text>
</comment>
<sequence length="389" mass="42649">MGAGPAGLAAALALHEQSTESSPIRVTVLELRPSIQTLGGAVNLTPLAMRYLDALGVGSRLRPLGVKVNYINMFSHRTGSSLGRLWPNVDAIRVLRQNLVEAMVQTARAVPGDRVILRYGAKVTCIEQFGDASGEGAVKIHFTDTATGREETIEGDLIIGCDGIHSFVRSSLVDPDRRKTYSGRATAYGFIPVSKPGDAGIAAADGSPAVSVSTLVTGQLGSLLVTFFEPSLRKLYLATVIARPEKADGPDGKRATGEDKEVVQQDFLRRFRGGKLVGLEEAVKRCEEWMPPQGESTGVAIEDGMLLARVFSRRDTRSVAQMLADYEVLRRPVIKKTYDESMFRWERVGDKSWLGIVVMEWFSMLYIWIMNSWSKDNFGRDVRTLDLPA</sequence>
<dbReference type="InterPro" id="IPR036188">
    <property type="entry name" value="FAD/NAD-bd_sf"/>
</dbReference>
<keyword evidence="4" id="KW-0560">Oxidoreductase</keyword>
<dbReference type="GO" id="GO:0004497">
    <property type="term" value="F:monooxygenase activity"/>
    <property type="evidence" value="ECO:0007669"/>
    <property type="project" value="UniProtKB-KW"/>
</dbReference>
<evidence type="ECO:0000259" key="7">
    <source>
        <dbReference type="Pfam" id="PF01494"/>
    </source>
</evidence>
<dbReference type="PANTHER" id="PTHR13789">
    <property type="entry name" value="MONOOXYGENASE"/>
    <property type="match status" value="1"/>
</dbReference>
<gene>
    <name evidence="8" type="ORF">NEMBOFW57_004197</name>
</gene>
<keyword evidence="3" id="KW-0274">FAD</keyword>
<evidence type="ECO:0000256" key="3">
    <source>
        <dbReference type="ARBA" id="ARBA00022827"/>
    </source>
</evidence>
<protein>
    <recommendedName>
        <fullName evidence="7">FAD-binding domain-containing protein</fullName>
    </recommendedName>
</protein>
<feature type="domain" description="FAD-binding" evidence="7">
    <location>
        <begin position="2"/>
        <end position="172"/>
    </location>
</feature>
<dbReference type="Proteomes" id="UP001197093">
    <property type="component" value="Unassembled WGS sequence"/>
</dbReference>
<comment type="similarity">
    <text evidence="1">Belongs to the paxM FAD-dependent monooxygenase family.</text>
</comment>
<feature type="transmembrane region" description="Helical" evidence="6">
    <location>
        <begin position="352"/>
        <end position="370"/>
    </location>
</feature>
<dbReference type="EMBL" id="JAHCVI010000001">
    <property type="protein sequence ID" value="KAG7294133.1"/>
    <property type="molecule type" value="Genomic_DNA"/>
</dbReference>
<reference evidence="8" key="1">
    <citation type="submission" date="2023-02" db="EMBL/GenBank/DDBJ databases">
        <authorList>
            <person name="Palmer J.M."/>
        </authorList>
    </citation>
    <scope>NUCLEOTIDE SEQUENCE</scope>
    <source>
        <strain evidence="8">FW57</strain>
    </source>
</reference>
<dbReference type="InterPro" id="IPR050493">
    <property type="entry name" value="FAD-dep_Monooxygenase_BioMet"/>
</dbReference>
<proteinExistence type="inferred from homology"/>
<dbReference type="GO" id="GO:0071949">
    <property type="term" value="F:FAD binding"/>
    <property type="evidence" value="ECO:0007669"/>
    <property type="project" value="InterPro"/>
</dbReference>
<organism evidence="8 9">
    <name type="scientific">Staphylotrichum longicolle</name>
    <dbReference type="NCBI Taxonomy" id="669026"/>
    <lineage>
        <taxon>Eukaryota</taxon>
        <taxon>Fungi</taxon>
        <taxon>Dikarya</taxon>
        <taxon>Ascomycota</taxon>
        <taxon>Pezizomycotina</taxon>
        <taxon>Sordariomycetes</taxon>
        <taxon>Sordariomycetidae</taxon>
        <taxon>Sordariales</taxon>
        <taxon>Chaetomiaceae</taxon>
        <taxon>Staphylotrichum</taxon>
    </lineage>
</organism>
<evidence type="ECO:0000256" key="6">
    <source>
        <dbReference type="SAM" id="Phobius"/>
    </source>
</evidence>
<keyword evidence="6" id="KW-1133">Transmembrane helix</keyword>
<evidence type="ECO:0000256" key="1">
    <source>
        <dbReference type="ARBA" id="ARBA00007992"/>
    </source>
</evidence>
<evidence type="ECO:0000313" key="9">
    <source>
        <dbReference type="Proteomes" id="UP001197093"/>
    </source>
</evidence>
<keyword evidence="6" id="KW-0812">Transmembrane</keyword>
<keyword evidence="2" id="KW-0285">Flavoprotein</keyword>
<dbReference type="AlphaFoldDB" id="A0AAD4F5Y1"/>
<accession>A0AAD4F5Y1</accession>
<dbReference type="PRINTS" id="PR00420">
    <property type="entry name" value="RNGMNOXGNASE"/>
</dbReference>
<evidence type="ECO:0000256" key="2">
    <source>
        <dbReference type="ARBA" id="ARBA00022630"/>
    </source>
</evidence>
<dbReference type="SUPFAM" id="SSF51905">
    <property type="entry name" value="FAD/NAD(P)-binding domain"/>
    <property type="match status" value="1"/>
</dbReference>
<keyword evidence="9" id="KW-1185">Reference proteome</keyword>
<keyword evidence="5" id="KW-0503">Monooxygenase</keyword>
<evidence type="ECO:0000313" key="8">
    <source>
        <dbReference type="EMBL" id="KAG7294133.1"/>
    </source>
</evidence>
<dbReference type="PANTHER" id="PTHR13789:SF309">
    <property type="entry name" value="PUTATIVE (AFU_ORTHOLOGUE AFUA_6G14510)-RELATED"/>
    <property type="match status" value="1"/>
</dbReference>
<evidence type="ECO:0000256" key="4">
    <source>
        <dbReference type="ARBA" id="ARBA00023002"/>
    </source>
</evidence>
<name>A0AAD4F5Y1_9PEZI</name>
<evidence type="ECO:0000256" key="5">
    <source>
        <dbReference type="ARBA" id="ARBA00023033"/>
    </source>
</evidence>
<dbReference type="Gene3D" id="3.50.50.60">
    <property type="entry name" value="FAD/NAD(P)-binding domain"/>
    <property type="match status" value="1"/>
</dbReference>